<dbReference type="InterPro" id="IPR016181">
    <property type="entry name" value="Acyl_CoA_acyltransferase"/>
</dbReference>
<sequence>MELLAFHKLEDDRFAERLIVGNMQADYARHAMQWDSEKFKRSWSETSNYALLKGEQTVGLVRLRVQAGLCYLIDLQVMETCQGQGIGSKALDEVRHMARNAGCLALRLKVFADSDAVPLYARKGFRVAKQEGALLFMEARL</sequence>
<keyword evidence="2" id="KW-0012">Acyltransferase</keyword>
<dbReference type="Proteomes" id="UP001595640">
    <property type="component" value="Unassembled WGS sequence"/>
</dbReference>
<evidence type="ECO:0000313" key="2">
    <source>
        <dbReference type="EMBL" id="MFC3293351.1"/>
    </source>
</evidence>
<dbReference type="GO" id="GO:0016746">
    <property type="term" value="F:acyltransferase activity"/>
    <property type="evidence" value="ECO:0007669"/>
    <property type="project" value="UniProtKB-KW"/>
</dbReference>
<keyword evidence="3" id="KW-1185">Reference proteome</keyword>
<evidence type="ECO:0000313" key="3">
    <source>
        <dbReference type="Proteomes" id="UP001595640"/>
    </source>
</evidence>
<gene>
    <name evidence="2" type="ORF">ACFOEI_14945</name>
</gene>
<dbReference type="CDD" id="cd04301">
    <property type="entry name" value="NAT_SF"/>
    <property type="match status" value="1"/>
</dbReference>
<dbReference type="InterPro" id="IPR000182">
    <property type="entry name" value="GNAT_dom"/>
</dbReference>
<dbReference type="EMBL" id="JBHRUH010000031">
    <property type="protein sequence ID" value="MFC3293351.1"/>
    <property type="molecule type" value="Genomic_DNA"/>
</dbReference>
<dbReference type="RefSeq" id="WP_019017620.1">
    <property type="nucleotide sequence ID" value="NZ_BMXD01000001.1"/>
</dbReference>
<dbReference type="Pfam" id="PF13673">
    <property type="entry name" value="Acetyltransf_10"/>
    <property type="match status" value="1"/>
</dbReference>
<name>A0ABV7M462_9GAMM</name>
<proteinExistence type="predicted"/>
<evidence type="ECO:0000259" key="1">
    <source>
        <dbReference type="PROSITE" id="PS51186"/>
    </source>
</evidence>
<dbReference type="Gene3D" id="3.40.630.30">
    <property type="match status" value="1"/>
</dbReference>
<protein>
    <submittedName>
        <fullName evidence="2">GNAT family N-acetyltransferase</fullName>
        <ecNumber evidence="2">2.3.1.-</ecNumber>
    </submittedName>
</protein>
<keyword evidence="2" id="KW-0808">Transferase</keyword>
<dbReference type="SUPFAM" id="SSF55729">
    <property type="entry name" value="Acyl-CoA N-acyltransferases (Nat)"/>
    <property type="match status" value="1"/>
</dbReference>
<comment type="caution">
    <text evidence="2">The sequence shown here is derived from an EMBL/GenBank/DDBJ whole genome shotgun (WGS) entry which is preliminary data.</text>
</comment>
<organism evidence="2 3">
    <name type="scientific">Modicisalibacter luteus</name>
    <dbReference type="NCBI Taxonomy" id="453962"/>
    <lineage>
        <taxon>Bacteria</taxon>
        <taxon>Pseudomonadati</taxon>
        <taxon>Pseudomonadota</taxon>
        <taxon>Gammaproteobacteria</taxon>
        <taxon>Oceanospirillales</taxon>
        <taxon>Halomonadaceae</taxon>
        <taxon>Modicisalibacter</taxon>
    </lineage>
</organism>
<dbReference type="PROSITE" id="PS51186">
    <property type="entry name" value="GNAT"/>
    <property type="match status" value="1"/>
</dbReference>
<reference evidence="3" key="1">
    <citation type="journal article" date="2019" name="Int. J. Syst. Evol. Microbiol.">
        <title>The Global Catalogue of Microorganisms (GCM) 10K type strain sequencing project: providing services to taxonomists for standard genome sequencing and annotation.</title>
        <authorList>
            <consortium name="The Broad Institute Genomics Platform"/>
            <consortium name="The Broad Institute Genome Sequencing Center for Infectious Disease"/>
            <person name="Wu L."/>
            <person name="Ma J."/>
        </authorList>
    </citation>
    <scope>NUCLEOTIDE SEQUENCE [LARGE SCALE GENOMIC DNA]</scope>
    <source>
        <strain evidence="3">KCTC 12847</strain>
    </source>
</reference>
<dbReference type="EC" id="2.3.1.-" evidence="2"/>
<accession>A0ABV7M462</accession>
<feature type="domain" description="N-acetyltransferase" evidence="1">
    <location>
        <begin position="1"/>
        <end position="141"/>
    </location>
</feature>